<feature type="region of interest" description="Disordered" evidence="1">
    <location>
        <begin position="1"/>
        <end position="70"/>
    </location>
</feature>
<keyword evidence="3" id="KW-1185">Reference proteome</keyword>
<evidence type="ECO:0000313" key="3">
    <source>
        <dbReference type="Proteomes" id="UP000631694"/>
    </source>
</evidence>
<dbReference type="EMBL" id="JADZLT010000049">
    <property type="protein sequence ID" value="MBH0237937.1"/>
    <property type="molecule type" value="Genomic_DNA"/>
</dbReference>
<dbReference type="AlphaFoldDB" id="A0A931MY27"/>
<reference evidence="2" key="1">
    <citation type="submission" date="2020-12" db="EMBL/GenBank/DDBJ databases">
        <title>Methylobrevis albus sp. nov., isolated from fresh water lack sediment.</title>
        <authorList>
            <person name="Zou Q."/>
        </authorList>
    </citation>
    <scope>NUCLEOTIDE SEQUENCE</scope>
    <source>
        <strain evidence="2">L22</strain>
    </source>
</reference>
<dbReference type="Proteomes" id="UP000631694">
    <property type="component" value="Unassembled WGS sequence"/>
</dbReference>
<gene>
    <name evidence="2" type="ORF">I5731_08905</name>
</gene>
<feature type="compositionally biased region" description="Acidic residues" evidence="1">
    <location>
        <begin position="47"/>
        <end position="56"/>
    </location>
</feature>
<name>A0A931MY27_9HYPH</name>
<protein>
    <submittedName>
        <fullName evidence="2">Uncharacterized protein</fullName>
    </submittedName>
</protein>
<comment type="caution">
    <text evidence="2">The sequence shown here is derived from an EMBL/GenBank/DDBJ whole genome shotgun (WGS) entry which is preliminary data.</text>
</comment>
<sequence>MTDTSNDEFRDRPRVPAQPLPPGHAEKPSTEPGATSAEEQKQHDATDDQLEDELEDSFPASDPPSITQPK</sequence>
<evidence type="ECO:0000256" key="1">
    <source>
        <dbReference type="SAM" id="MobiDB-lite"/>
    </source>
</evidence>
<evidence type="ECO:0000313" key="2">
    <source>
        <dbReference type="EMBL" id="MBH0237937.1"/>
    </source>
</evidence>
<dbReference type="RefSeq" id="WP_197311201.1">
    <property type="nucleotide sequence ID" value="NZ_JADZLT010000049.1"/>
</dbReference>
<accession>A0A931MY27</accession>
<organism evidence="2 3">
    <name type="scientific">Methylobrevis albus</name>
    <dbReference type="NCBI Taxonomy" id="2793297"/>
    <lineage>
        <taxon>Bacteria</taxon>
        <taxon>Pseudomonadati</taxon>
        <taxon>Pseudomonadota</taxon>
        <taxon>Alphaproteobacteria</taxon>
        <taxon>Hyphomicrobiales</taxon>
        <taxon>Pleomorphomonadaceae</taxon>
        <taxon>Methylobrevis</taxon>
    </lineage>
</organism>
<proteinExistence type="predicted"/>